<keyword evidence="2" id="KW-1185">Reference proteome</keyword>
<name>S7VJX6_DESML</name>
<protein>
    <submittedName>
        <fullName evidence="1">Uncharacterized protein</fullName>
    </submittedName>
</protein>
<organism evidence="1 2">
    <name type="scientific">Desulfococcus multivorans DSM 2059</name>
    <dbReference type="NCBI Taxonomy" id="1121405"/>
    <lineage>
        <taxon>Bacteria</taxon>
        <taxon>Pseudomonadati</taxon>
        <taxon>Thermodesulfobacteriota</taxon>
        <taxon>Desulfobacteria</taxon>
        <taxon>Desulfobacterales</taxon>
        <taxon>Desulfococcaceae</taxon>
        <taxon>Desulfococcus</taxon>
    </lineage>
</organism>
<dbReference type="AlphaFoldDB" id="S7VJX6"/>
<evidence type="ECO:0000313" key="2">
    <source>
        <dbReference type="Proteomes" id="UP000014977"/>
    </source>
</evidence>
<evidence type="ECO:0000313" key="1">
    <source>
        <dbReference type="EMBL" id="EPR44858.1"/>
    </source>
</evidence>
<proteinExistence type="predicted"/>
<dbReference type="EMBL" id="ATHJ01000013">
    <property type="protein sequence ID" value="EPR44858.1"/>
    <property type="molecule type" value="Genomic_DNA"/>
</dbReference>
<dbReference type="Proteomes" id="UP000014977">
    <property type="component" value="Unassembled WGS sequence"/>
</dbReference>
<gene>
    <name evidence="1" type="ORF">dsmv_3750</name>
</gene>
<dbReference type="RefSeq" id="WP_020875357.1">
    <property type="nucleotide sequence ID" value="NZ_ATHJ01000013.1"/>
</dbReference>
<comment type="caution">
    <text evidence="1">The sequence shown here is derived from an EMBL/GenBank/DDBJ whole genome shotgun (WGS) entry which is preliminary data.</text>
</comment>
<accession>S7VJX6</accession>
<reference evidence="1 2" key="1">
    <citation type="journal article" date="2013" name="Genome Announc.">
        <title>Draft genome sequences for three mercury-methylating, sulfate-reducing bacteria.</title>
        <authorList>
            <person name="Brown S.D."/>
            <person name="Hurt R.A.Jr."/>
            <person name="Gilmour C.C."/>
            <person name="Elias D.A."/>
        </authorList>
    </citation>
    <scope>NUCLEOTIDE SEQUENCE [LARGE SCALE GENOMIC DNA]</scope>
    <source>
        <strain evidence="1 2">DSM 2059</strain>
    </source>
</reference>
<dbReference type="OrthoDB" id="9789917at2"/>
<sequence length="136" mass="15600">MERRLVDTLSLDNGLTLKLYDGSRKIAADRWQVACIANVAVPVDFPDPEMLSRAGMTRNDISEALGDPVLFEKVLERNFVDASDLKPVTDGLFQSVVDSLVPYLSRPDFPGRFLIRKYQEYRQQTVWRKKDDLFFA</sequence>